<name>A0A508TFL3_9BRAD</name>
<dbReference type="PROSITE" id="PS51318">
    <property type="entry name" value="TAT"/>
    <property type="match status" value="1"/>
</dbReference>
<dbReference type="OrthoDB" id="7253390at2"/>
<protein>
    <recommendedName>
        <fullName evidence="4">Tripartite tricarboxylate transporter family receptor</fullName>
    </recommendedName>
</protein>
<evidence type="ECO:0000313" key="2">
    <source>
        <dbReference type="EMBL" id="VIO73296.1"/>
    </source>
</evidence>
<comment type="similarity">
    <text evidence="1">Belongs to the UPF0065 (bug) family.</text>
</comment>
<dbReference type="Gene3D" id="3.40.190.10">
    <property type="entry name" value="Periplasmic binding protein-like II"/>
    <property type="match status" value="1"/>
</dbReference>
<dbReference type="InterPro" id="IPR005064">
    <property type="entry name" value="BUG"/>
</dbReference>
<dbReference type="PANTHER" id="PTHR42928">
    <property type="entry name" value="TRICARBOXYLATE-BINDING PROTEIN"/>
    <property type="match status" value="1"/>
</dbReference>
<dbReference type="SUPFAM" id="SSF53850">
    <property type="entry name" value="Periplasmic binding protein-like II"/>
    <property type="match status" value="1"/>
</dbReference>
<dbReference type="AlphaFoldDB" id="A0A508TFL3"/>
<dbReference type="Pfam" id="PF03401">
    <property type="entry name" value="TctC"/>
    <property type="match status" value="1"/>
</dbReference>
<dbReference type="PIRSF" id="PIRSF017082">
    <property type="entry name" value="YflP"/>
    <property type="match status" value="1"/>
</dbReference>
<dbReference type="PANTHER" id="PTHR42928:SF5">
    <property type="entry name" value="BLR1237 PROTEIN"/>
    <property type="match status" value="1"/>
</dbReference>
<reference evidence="2" key="1">
    <citation type="submission" date="2019-02" db="EMBL/GenBank/DDBJ databases">
        <authorList>
            <person name="Pothier F.J."/>
        </authorList>
    </citation>
    <scope>NUCLEOTIDE SEQUENCE</scope>
    <source>
        <strain evidence="2">CI-1B</strain>
    </source>
</reference>
<evidence type="ECO:0000256" key="1">
    <source>
        <dbReference type="ARBA" id="ARBA00006987"/>
    </source>
</evidence>
<dbReference type="RefSeq" id="WP_139861935.1">
    <property type="nucleotide sequence ID" value="NZ_CAADFC020000016.1"/>
</dbReference>
<keyword evidence="3" id="KW-1185">Reference proteome</keyword>
<proteinExistence type="inferred from homology"/>
<dbReference type="Gene3D" id="3.40.190.150">
    <property type="entry name" value="Bordetella uptake gene, domain 1"/>
    <property type="match status" value="1"/>
</dbReference>
<dbReference type="Proteomes" id="UP000328092">
    <property type="component" value="Unassembled WGS sequence"/>
</dbReference>
<sequence length="325" mass="33931">MEVVRRRFLQLAAGAVAAQFLPRTALAQAYPTKPVRIIAGFPQGGAIDIAARLISPWLSERLGQPFVVENLPGGSGNIATAKVVKEVADGHTLLLCGPVNTINATLFEGTLDFNFTRDIVAVAGLYRVPLVVVINPSVPARSVAEFLSYVRGNPGKLKVAYAGKGTPQHVAIELFKLMAGIDLTLVPYSGSAPALADLLGGQAHVMFDPIPSSIGHIRSGKLIALAITATTPSLALPDVPLMGNFVPGYEAGSWFGVGAPRNTPTGIIAMLNTEINAGLAAPKIMAQLAELEGTAMPGSAADFAAFIASETEKYAKVVRAANITR</sequence>
<dbReference type="EMBL" id="CAADFC020000016">
    <property type="protein sequence ID" value="VIO73296.1"/>
    <property type="molecule type" value="Genomic_DNA"/>
</dbReference>
<dbReference type="InterPro" id="IPR042100">
    <property type="entry name" value="Bug_dom1"/>
</dbReference>
<gene>
    <name evidence="2" type="ORF">CI1B_49010</name>
</gene>
<dbReference type="InterPro" id="IPR006311">
    <property type="entry name" value="TAT_signal"/>
</dbReference>
<evidence type="ECO:0000313" key="3">
    <source>
        <dbReference type="Proteomes" id="UP000328092"/>
    </source>
</evidence>
<organism evidence="2 3">
    <name type="scientific">Bradyrhizobium ivorense</name>
    <dbReference type="NCBI Taxonomy" id="2511166"/>
    <lineage>
        <taxon>Bacteria</taxon>
        <taxon>Pseudomonadati</taxon>
        <taxon>Pseudomonadota</taxon>
        <taxon>Alphaproteobacteria</taxon>
        <taxon>Hyphomicrobiales</taxon>
        <taxon>Nitrobacteraceae</taxon>
        <taxon>Bradyrhizobium</taxon>
    </lineage>
</organism>
<accession>A0A508TFL3</accession>
<comment type="caution">
    <text evidence="2">The sequence shown here is derived from an EMBL/GenBank/DDBJ whole genome shotgun (WGS) entry which is preliminary data.</text>
</comment>
<evidence type="ECO:0008006" key="4">
    <source>
        <dbReference type="Google" id="ProtNLM"/>
    </source>
</evidence>